<dbReference type="EMBL" id="JAAGAA010000018">
    <property type="protein sequence ID" value="NDV14222.1"/>
    <property type="molecule type" value="Genomic_DNA"/>
</dbReference>
<sequence length="170" mass="18098">MTVKLATARLTLRELSAADADFLVELLNSPTFLQQVGDKGVRDAAGALRYLDSGPGASYREHGAGLWRVGLAGCDTPIGICGPVFRPQLPAPDLGFALLPAYAGYGYGFEAGQACVDYLQGEAGVCELLGITDDANLASQGLLVKLGFAWDGYREVYPGEPALRLYRRAR</sequence>
<dbReference type="RefSeq" id="WP_163317882.1">
    <property type="nucleotide sequence ID" value="NZ_JAAGAA010000018.1"/>
</dbReference>
<evidence type="ECO:0000313" key="2">
    <source>
        <dbReference type="EMBL" id="NDV14222.1"/>
    </source>
</evidence>
<keyword evidence="3" id="KW-1185">Reference proteome</keyword>
<evidence type="ECO:0000259" key="1">
    <source>
        <dbReference type="PROSITE" id="PS51186"/>
    </source>
</evidence>
<dbReference type="AlphaFoldDB" id="A0A6B2KVF3"/>
<keyword evidence="2" id="KW-0808">Transferase</keyword>
<dbReference type="InterPro" id="IPR051531">
    <property type="entry name" value="N-acetyltransferase"/>
</dbReference>
<dbReference type="PROSITE" id="PS51186">
    <property type="entry name" value="GNAT"/>
    <property type="match status" value="1"/>
</dbReference>
<dbReference type="InterPro" id="IPR016181">
    <property type="entry name" value="Acyl_CoA_acyltransferase"/>
</dbReference>
<gene>
    <name evidence="2" type="ORF">GZH52_15740</name>
</gene>
<dbReference type="SUPFAM" id="SSF55729">
    <property type="entry name" value="Acyl-CoA N-acyltransferases (Nat)"/>
    <property type="match status" value="1"/>
</dbReference>
<name>A0A6B2KVF3_9NEIS</name>
<dbReference type="GO" id="GO:0016747">
    <property type="term" value="F:acyltransferase activity, transferring groups other than amino-acyl groups"/>
    <property type="evidence" value="ECO:0007669"/>
    <property type="project" value="InterPro"/>
</dbReference>
<reference evidence="2 3" key="1">
    <citation type="submission" date="2020-02" db="EMBL/GenBank/DDBJ databases">
        <authorList>
            <person name="Yang Z."/>
        </authorList>
    </citation>
    <scope>NUCLEOTIDE SEQUENCE [LARGE SCALE GENOMIC DNA]</scope>
    <source>
        <strain evidence="2 3">HX-7-9</strain>
    </source>
</reference>
<proteinExistence type="predicted"/>
<accession>A0A6B2KVF3</accession>
<dbReference type="PANTHER" id="PTHR43792:SF1">
    <property type="entry name" value="N-ACETYLTRANSFERASE DOMAIN-CONTAINING PROTEIN"/>
    <property type="match status" value="1"/>
</dbReference>
<feature type="domain" description="N-acetyltransferase" evidence="1">
    <location>
        <begin position="10"/>
        <end position="170"/>
    </location>
</feature>
<comment type="caution">
    <text evidence="2">The sequence shown here is derived from an EMBL/GenBank/DDBJ whole genome shotgun (WGS) entry which is preliminary data.</text>
</comment>
<dbReference type="Gene3D" id="3.40.630.30">
    <property type="match status" value="1"/>
</dbReference>
<dbReference type="Pfam" id="PF13302">
    <property type="entry name" value="Acetyltransf_3"/>
    <property type="match status" value="1"/>
</dbReference>
<dbReference type="Proteomes" id="UP000482578">
    <property type="component" value="Unassembled WGS sequence"/>
</dbReference>
<protein>
    <submittedName>
        <fullName evidence="2">GNAT family N-acetyltransferase</fullName>
    </submittedName>
</protein>
<dbReference type="PANTHER" id="PTHR43792">
    <property type="entry name" value="GNAT FAMILY, PUTATIVE (AFU_ORTHOLOGUE AFUA_3G00765)-RELATED-RELATED"/>
    <property type="match status" value="1"/>
</dbReference>
<evidence type="ECO:0000313" key="3">
    <source>
        <dbReference type="Proteomes" id="UP000482578"/>
    </source>
</evidence>
<organism evidence="2 3">
    <name type="scientific">Crenobacter caeni</name>
    <dbReference type="NCBI Taxonomy" id="2705474"/>
    <lineage>
        <taxon>Bacteria</taxon>
        <taxon>Pseudomonadati</taxon>
        <taxon>Pseudomonadota</taxon>
        <taxon>Betaproteobacteria</taxon>
        <taxon>Neisseriales</taxon>
        <taxon>Neisseriaceae</taxon>
        <taxon>Crenobacter</taxon>
    </lineage>
</organism>
<dbReference type="InterPro" id="IPR000182">
    <property type="entry name" value="GNAT_dom"/>
</dbReference>